<evidence type="ECO:0000313" key="2">
    <source>
        <dbReference type="EMBL" id="MFJ6039885.1"/>
    </source>
</evidence>
<keyword evidence="3" id="KW-1185">Reference proteome</keyword>
<dbReference type="Proteomes" id="UP001617907">
    <property type="component" value="Unassembled WGS sequence"/>
</dbReference>
<gene>
    <name evidence="2" type="ORF">ACIQFM_26940</name>
</gene>
<sequence length="66" mass="8128">MPRNSEILSEEPPLHRRQRHPTRHHTLLGHHPGPITQLHHRRQRRNRLKLEQLLHRKKQTQLLRPE</sequence>
<protein>
    <submittedName>
        <fullName evidence="2">Uncharacterized protein</fullName>
    </submittedName>
</protein>
<name>A0ABW8HIE5_9ACTN</name>
<feature type="compositionally biased region" description="Basic residues" evidence="1">
    <location>
        <begin position="15"/>
        <end position="28"/>
    </location>
</feature>
<evidence type="ECO:0000256" key="1">
    <source>
        <dbReference type="SAM" id="MobiDB-lite"/>
    </source>
</evidence>
<feature type="region of interest" description="Disordered" evidence="1">
    <location>
        <begin position="1"/>
        <end position="43"/>
    </location>
</feature>
<dbReference type="EMBL" id="JBIVPC010000016">
    <property type="protein sequence ID" value="MFJ6039885.1"/>
    <property type="molecule type" value="Genomic_DNA"/>
</dbReference>
<organism evidence="2 3">
    <name type="scientific">Streptomyces ardesiacus</name>
    <dbReference type="NCBI Taxonomy" id="285564"/>
    <lineage>
        <taxon>Bacteria</taxon>
        <taxon>Bacillati</taxon>
        <taxon>Actinomycetota</taxon>
        <taxon>Actinomycetes</taxon>
        <taxon>Kitasatosporales</taxon>
        <taxon>Streptomycetaceae</taxon>
        <taxon>Streptomyces</taxon>
    </lineage>
</organism>
<evidence type="ECO:0000313" key="3">
    <source>
        <dbReference type="Proteomes" id="UP001617907"/>
    </source>
</evidence>
<reference evidence="2 3" key="1">
    <citation type="submission" date="2024-10" db="EMBL/GenBank/DDBJ databases">
        <title>The Natural Products Discovery Center: Release of the First 8490 Sequenced Strains for Exploring Actinobacteria Biosynthetic Diversity.</title>
        <authorList>
            <person name="Kalkreuter E."/>
            <person name="Kautsar S.A."/>
            <person name="Yang D."/>
            <person name="Bader C.D."/>
            <person name="Teijaro C.N."/>
            <person name="Fluegel L."/>
            <person name="Davis C.M."/>
            <person name="Simpson J.R."/>
            <person name="Lauterbach L."/>
            <person name="Steele A.D."/>
            <person name="Gui C."/>
            <person name="Meng S."/>
            <person name="Li G."/>
            <person name="Viehrig K."/>
            <person name="Ye F."/>
            <person name="Su P."/>
            <person name="Kiefer A.F."/>
            <person name="Nichols A."/>
            <person name="Cepeda A.J."/>
            <person name="Yan W."/>
            <person name="Fan B."/>
            <person name="Jiang Y."/>
            <person name="Adhikari A."/>
            <person name="Zheng C.-J."/>
            <person name="Schuster L."/>
            <person name="Cowan T.M."/>
            <person name="Smanski M.J."/>
            <person name="Chevrette M.G."/>
            <person name="De Carvalho L.P.S."/>
            <person name="Shen B."/>
        </authorList>
    </citation>
    <scope>NUCLEOTIDE SEQUENCE [LARGE SCALE GENOMIC DNA]</scope>
    <source>
        <strain evidence="2 3">NPDC093086</strain>
    </source>
</reference>
<accession>A0ABW8HIE5</accession>
<comment type="caution">
    <text evidence="2">The sequence shown here is derived from an EMBL/GenBank/DDBJ whole genome shotgun (WGS) entry which is preliminary data.</text>
</comment>
<feature type="non-terminal residue" evidence="2">
    <location>
        <position position="66"/>
    </location>
</feature>
<dbReference type="RefSeq" id="WP_401485391.1">
    <property type="nucleotide sequence ID" value="NZ_JBIVPC010000016.1"/>
</dbReference>
<proteinExistence type="predicted"/>